<dbReference type="InterPro" id="IPR000462">
    <property type="entry name" value="CDP-OH_P_trans"/>
</dbReference>
<evidence type="ECO:0000313" key="5">
    <source>
        <dbReference type="EMBL" id="CAB4892680.1"/>
    </source>
</evidence>
<evidence type="ECO:0000313" key="3">
    <source>
        <dbReference type="EMBL" id="CAB4544861.1"/>
    </source>
</evidence>
<keyword evidence="2" id="KW-1133">Transmembrane helix</keyword>
<feature type="region of interest" description="Disordered" evidence="1">
    <location>
        <begin position="198"/>
        <end position="237"/>
    </location>
</feature>
<feature type="transmembrane region" description="Helical" evidence="2">
    <location>
        <begin position="112"/>
        <end position="133"/>
    </location>
</feature>
<dbReference type="AlphaFoldDB" id="A0A6J7FIJ0"/>
<dbReference type="EMBL" id="CAFBMG010000018">
    <property type="protein sequence ID" value="CAB4892680.1"/>
    <property type="molecule type" value="Genomic_DNA"/>
</dbReference>
<sequence length="237" mass="25422">MFDGKWRTQVDAAVKPIGNSLKKAGISADVITATGIVMAVAASVAIGSGHLHLGLLLLILTGIPDLLDGAVAKASGKSSLRGAFFDSVSDRVTDGLLFGGITYYLVESDGRAWVVMLPVAGYITASIVSYIRAKADALGFDAHTGIVERAERFVLLGIGLLFYRNLLIPILALIVVLNVITAAQRFIKVWGQATRQTPALSDRRRRRPRSADRTVAQRWQARSSSGRRQGGSRRPPA</sequence>
<dbReference type="EMBL" id="CAEZYU010000002">
    <property type="protein sequence ID" value="CAB4727069.1"/>
    <property type="molecule type" value="Genomic_DNA"/>
</dbReference>
<dbReference type="GO" id="GO:0008654">
    <property type="term" value="P:phospholipid biosynthetic process"/>
    <property type="evidence" value="ECO:0007669"/>
    <property type="project" value="InterPro"/>
</dbReference>
<feature type="transmembrane region" description="Helical" evidence="2">
    <location>
        <begin position="26"/>
        <end position="46"/>
    </location>
</feature>
<dbReference type="Gene3D" id="1.20.120.1760">
    <property type="match status" value="1"/>
</dbReference>
<dbReference type="GO" id="GO:0016020">
    <property type="term" value="C:membrane"/>
    <property type="evidence" value="ECO:0007669"/>
    <property type="project" value="InterPro"/>
</dbReference>
<feature type="transmembrane region" description="Helical" evidence="2">
    <location>
        <begin position="153"/>
        <end position="180"/>
    </location>
</feature>
<keyword evidence="2" id="KW-0472">Membrane</keyword>
<evidence type="ECO:0000256" key="1">
    <source>
        <dbReference type="SAM" id="MobiDB-lite"/>
    </source>
</evidence>
<dbReference type="InterPro" id="IPR043130">
    <property type="entry name" value="CDP-OH_PTrfase_TM_dom"/>
</dbReference>
<dbReference type="Pfam" id="PF01066">
    <property type="entry name" value="CDP-OH_P_transf"/>
    <property type="match status" value="1"/>
</dbReference>
<dbReference type="EMBL" id="CAEZSF010000124">
    <property type="protein sequence ID" value="CAB4544861.1"/>
    <property type="molecule type" value="Genomic_DNA"/>
</dbReference>
<accession>A0A6J7FIJ0</accession>
<name>A0A6J7FIJ0_9ZZZZ</name>
<keyword evidence="2" id="KW-0812">Transmembrane</keyword>
<reference evidence="5" key="1">
    <citation type="submission" date="2020-05" db="EMBL/GenBank/DDBJ databases">
        <authorList>
            <person name="Chiriac C."/>
            <person name="Salcher M."/>
            <person name="Ghai R."/>
            <person name="Kavagutti S V."/>
        </authorList>
    </citation>
    <scope>NUCLEOTIDE SEQUENCE</scope>
</reference>
<proteinExistence type="predicted"/>
<gene>
    <name evidence="3" type="ORF">UFOPK1358_01250</name>
    <name evidence="4" type="ORF">UFOPK2766_00061</name>
    <name evidence="5" type="ORF">UFOPK3519_00388</name>
</gene>
<organism evidence="5">
    <name type="scientific">freshwater metagenome</name>
    <dbReference type="NCBI Taxonomy" id="449393"/>
    <lineage>
        <taxon>unclassified sequences</taxon>
        <taxon>metagenomes</taxon>
        <taxon>ecological metagenomes</taxon>
    </lineage>
</organism>
<feature type="compositionally biased region" description="Low complexity" evidence="1">
    <location>
        <begin position="216"/>
        <end position="237"/>
    </location>
</feature>
<protein>
    <submittedName>
        <fullName evidence="5">Unannotated protein</fullName>
    </submittedName>
</protein>
<dbReference type="GO" id="GO:0016780">
    <property type="term" value="F:phosphotransferase activity, for other substituted phosphate groups"/>
    <property type="evidence" value="ECO:0007669"/>
    <property type="project" value="InterPro"/>
</dbReference>
<evidence type="ECO:0000256" key="2">
    <source>
        <dbReference type="SAM" id="Phobius"/>
    </source>
</evidence>
<evidence type="ECO:0000313" key="4">
    <source>
        <dbReference type="EMBL" id="CAB4727069.1"/>
    </source>
</evidence>